<feature type="domain" description="MobA-like NTP transferase" evidence="1">
    <location>
        <begin position="13"/>
        <end position="167"/>
    </location>
</feature>
<dbReference type="CDD" id="cd04182">
    <property type="entry name" value="GT_2_like_f"/>
    <property type="match status" value="1"/>
</dbReference>
<accession>A0A6J6G0A6</accession>
<reference evidence="2" key="1">
    <citation type="submission" date="2020-05" db="EMBL/GenBank/DDBJ databases">
        <authorList>
            <person name="Chiriac C."/>
            <person name="Salcher M."/>
            <person name="Ghai R."/>
            <person name="Kavagutti S V."/>
        </authorList>
    </citation>
    <scope>NUCLEOTIDE SEQUENCE</scope>
</reference>
<dbReference type="GO" id="GO:0016779">
    <property type="term" value="F:nucleotidyltransferase activity"/>
    <property type="evidence" value="ECO:0007669"/>
    <property type="project" value="UniProtKB-ARBA"/>
</dbReference>
<protein>
    <submittedName>
        <fullName evidence="2">Unannotated protein</fullName>
    </submittedName>
</protein>
<dbReference type="InterPro" id="IPR029044">
    <property type="entry name" value="Nucleotide-diphossugar_trans"/>
</dbReference>
<dbReference type="EMBL" id="CAEZTS010000195">
    <property type="protein sequence ID" value="CAB4592613.1"/>
    <property type="molecule type" value="Genomic_DNA"/>
</dbReference>
<gene>
    <name evidence="2" type="ORF">UFOPK1722_01718</name>
</gene>
<dbReference type="Pfam" id="PF12804">
    <property type="entry name" value="NTP_transf_3"/>
    <property type="match status" value="1"/>
</dbReference>
<dbReference type="AlphaFoldDB" id="A0A6J6G0A6"/>
<dbReference type="SUPFAM" id="SSF53448">
    <property type="entry name" value="Nucleotide-diphospho-sugar transferases"/>
    <property type="match status" value="1"/>
</dbReference>
<organism evidence="2">
    <name type="scientific">freshwater metagenome</name>
    <dbReference type="NCBI Taxonomy" id="449393"/>
    <lineage>
        <taxon>unclassified sequences</taxon>
        <taxon>metagenomes</taxon>
        <taxon>ecological metagenomes</taxon>
    </lineage>
</organism>
<name>A0A6J6G0A6_9ZZZZ</name>
<dbReference type="InterPro" id="IPR025877">
    <property type="entry name" value="MobA-like_NTP_Trfase"/>
</dbReference>
<sequence length="195" mass="20085">MNAGTNSTLPGVGVLLAAGAGSRFTGPTHKLLAPLGGRTVIEASLASLLAAGFPTVIVVTGAVPIPPRILDHPGIVVVHNPEWAQGQATSISVALRAAHDAGARVAVVGLADQPFVTPAAWRAVARTESPIAVATYDGERGNPVRLADDVWSLLPTTGDVGARQVMRLRPELVREVACEGSAADIDTQEDLAPWT</sequence>
<evidence type="ECO:0000259" key="1">
    <source>
        <dbReference type="Pfam" id="PF12804"/>
    </source>
</evidence>
<dbReference type="Gene3D" id="3.90.550.10">
    <property type="entry name" value="Spore Coat Polysaccharide Biosynthesis Protein SpsA, Chain A"/>
    <property type="match status" value="1"/>
</dbReference>
<proteinExistence type="predicted"/>
<dbReference type="PANTHER" id="PTHR43777:SF1">
    <property type="entry name" value="MOLYBDENUM COFACTOR CYTIDYLYLTRANSFERASE"/>
    <property type="match status" value="1"/>
</dbReference>
<dbReference type="PANTHER" id="PTHR43777">
    <property type="entry name" value="MOLYBDENUM COFACTOR CYTIDYLYLTRANSFERASE"/>
    <property type="match status" value="1"/>
</dbReference>
<evidence type="ECO:0000313" key="2">
    <source>
        <dbReference type="EMBL" id="CAB4592613.1"/>
    </source>
</evidence>